<dbReference type="Gene3D" id="1.10.10.10">
    <property type="entry name" value="Winged helix-like DNA-binding domain superfamily/Winged helix DNA-binding domain"/>
    <property type="match status" value="1"/>
</dbReference>
<evidence type="ECO:0008006" key="3">
    <source>
        <dbReference type="Google" id="ProtNLM"/>
    </source>
</evidence>
<accession>A0ABQ5QMG1</accession>
<dbReference type="InterPro" id="IPR007995">
    <property type="entry name" value="DUF742"/>
</dbReference>
<dbReference type="InterPro" id="IPR036388">
    <property type="entry name" value="WH-like_DNA-bd_sf"/>
</dbReference>
<sequence>MTPFPPDVWYDEAAGPVVRPYAMTRGRTEPVRGSFDLITLVVGRGSVVPSNVTPEQARILRMCQRPLSVAEIAAYLDLPAGTVRVLLGDLLNANLIETREPVMASTGPSEELLEAVLAGLRSL</sequence>
<evidence type="ECO:0000313" key="2">
    <source>
        <dbReference type="Proteomes" id="UP001144280"/>
    </source>
</evidence>
<comment type="caution">
    <text evidence="1">The sequence shown here is derived from an EMBL/GenBank/DDBJ whole genome shotgun (WGS) entry which is preliminary data.</text>
</comment>
<proteinExistence type="predicted"/>
<dbReference type="InterPro" id="IPR011991">
    <property type="entry name" value="ArsR-like_HTH"/>
</dbReference>
<protein>
    <recommendedName>
        <fullName evidence="3">DUF742 domain-containing protein</fullName>
    </recommendedName>
</protein>
<dbReference type="InterPro" id="IPR036390">
    <property type="entry name" value="WH_DNA-bd_sf"/>
</dbReference>
<dbReference type="RefSeq" id="WP_281892965.1">
    <property type="nucleotide sequence ID" value="NZ_BSDI01000004.1"/>
</dbReference>
<evidence type="ECO:0000313" key="1">
    <source>
        <dbReference type="EMBL" id="GLH95891.1"/>
    </source>
</evidence>
<dbReference type="Pfam" id="PF05331">
    <property type="entry name" value="DUF742"/>
    <property type="match status" value="1"/>
</dbReference>
<dbReference type="Proteomes" id="UP001144280">
    <property type="component" value="Unassembled WGS sequence"/>
</dbReference>
<dbReference type="PANTHER" id="PTHR36221:SF1">
    <property type="entry name" value="DUF742 DOMAIN-CONTAINING PROTEIN"/>
    <property type="match status" value="1"/>
</dbReference>
<organism evidence="1 2">
    <name type="scientific">Phytohabitans aurantiacus</name>
    <dbReference type="NCBI Taxonomy" id="3016789"/>
    <lineage>
        <taxon>Bacteria</taxon>
        <taxon>Bacillati</taxon>
        <taxon>Actinomycetota</taxon>
        <taxon>Actinomycetes</taxon>
        <taxon>Micromonosporales</taxon>
        <taxon>Micromonosporaceae</taxon>
    </lineage>
</organism>
<dbReference type="PANTHER" id="PTHR36221">
    <property type="entry name" value="DUF742 DOMAIN-CONTAINING PROTEIN"/>
    <property type="match status" value="1"/>
</dbReference>
<keyword evidence="2" id="KW-1185">Reference proteome</keyword>
<dbReference type="SUPFAM" id="SSF46785">
    <property type="entry name" value="Winged helix' DNA-binding domain"/>
    <property type="match status" value="1"/>
</dbReference>
<dbReference type="CDD" id="cd00090">
    <property type="entry name" value="HTH_ARSR"/>
    <property type="match status" value="1"/>
</dbReference>
<dbReference type="EMBL" id="BSDI01000004">
    <property type="protein sequence ID" value="GLH95891.1"/>
    <property type="molecule type" value="Genomic_DNA"/>
</dbReference>
<name>A0ABQ5QMG1_9ACTN</name>
<reference evidence="1" key="1">
    <citation type="submission" date="2022-12" db="EMBL/GenBank/DDBJ databases">
        <title>New Phytohabitans aurantiacus sp. RD004123 nov., an actinomycete isolated from soil.</title>
        <authorList>
            <person name="Triningsih D.W."/>
            <person name="Harunari E."/>
            <person name="Igarashi Y."/>
        </authorList>
    </citation>
    <scope>NUCLEOTIDE SEQUENCE</scope>
    <source>
        <strain evidence="1">RD004123</strain>
    </source>
</reference>
<gene>
    <name evidence="1" type="ORF">Pa4123_11630</name>
</gene>